<proteinExistence type="predicted"/>
<organism evidence="1 2">
    <name type="scientific">Streptomyces albipurpureus</name>
    <dbReference type="NCBI Taxonomy" id="2897419"/>
    <lineage>
        <taxon>Bacteria</taxon>
        <taxon>Bacillati</taxon>
        <taxon>Actinomycetota</taxon>
        <taxon>Actinomycetes</taxon>
        <taxon>Kitasatosporales</taxon>
        <taxon>Streptomycetaceae</taxon>
        <taxon>Streptomyces</taxon>
    </lineage>
</organism>
<dbReference type="Proteomes" id="UP001431429">
    <property type="component" value="Unassembled WGS sequence"/>
</dbReference>
<comment type="caution">
    <text evidence="1">The sequence shown here is derived from an EMBL/GenBank/DDBJ whole genome shotgun (WGS) entry which is preliminary data.</text>
</comment>
<name>A0ABT0UZ55_9ACTN</name>
<evidence type="ECO:0000313" key="2">
    <source>
        <dbReference type="Proteomes" id="UP001431429"/>
    </source>
</evidence>
<dbReference type="RefSeq" id="WP_250922914.1">
    <property type="nucleotide sequence ID" value="NZ_JAMQAW010000042.1"/>
</dbReference>
<sequence>MSTLDLVWQAHKTADDLSNSLAFFYEDGYPAGRTGLTESQRQTLADQLGALQRDLAKVGVVPTS</sequence>
<gene>
    <name evidence="1" type="ORF">NBG84_30620</name>
</gene>
<reference evidence="1" key="1">
    <citation type="submission" date="2022-06" db="EMBL/GenBank/DDBJ databases">
        <title>Genome public.</title>
        <authorList>
            <person name="Sun Q."/>
        </authorList>
    </citation>
    <scope>NUCLEOTIDE SEQUENCE</scope>
    <source>
        <strain evidence="1">CWNU-1</strain>
    </source>
</reference>
<dbReference type="EMBL" id="JAMQAW010000042">
    <property type="protein sequence ID" value="MCM2392588.1"/>
    <property type="molecule type" value="Genomic_DNA"/>
</dbReference>
<protein>
    <submittedName>
        <fullName evidence="1">Uncharacterized protein</fullName>
    </submittedName>
</protein>
<keyword evidence="2" id="KW-1185">Reference proteome</keyword>
<evidence type="ECO:0000313" key="1">
    <source>
        <dbReference type="EMBL" id="MCM2392588.1"/>
    </source>
</evidence>
<accession>A0ABT0UZ55</accession>